<accession>A0ABU5I5A1</accession>
<protein>
    <submittedName>
        <fullName evidence="2">Thioredoxin family protein</fullName>
    </submittedName>
</protein>
<proteinExistence type="predicted"/>
<reference evidence="2 3" key="1">
    <citation type="submission" date="2023-12" db="EMBL/GenBank/DDBJ databases">
        <title>Description of Novel Strain Fulvimarina sp. 2208YS6-2-32 isolated from Uroteuthis (Photololigo) edulis.</title>
        <authorList>
            <person name="Park J.-S."/>
        </authorList>
    </citation>
    <scope>NUCLEOTIDE SEQUENCE [LARGE SCALE GENOMIC DNA]</scope>
    <source>
        <strain evidence="2 3">2208YS6-2-32</strain>
    </source>
</reference>
<name>A0ABU5I5A1_9HYPH</name>
<gene>
    <name evidence="2" type="ORF">U0C82_15540</name>
</gene>
<dbReference type="SUPFAM" id="SSF52833">
    <property type="entry name" value="Thioredoxin-like"/>
    <property type="match status" value="1"/>
</dbReference>
<keyword evidence="3" id="KW-1185">Reference proteome</keyword>
<dbReference type="Proteomes" id="UP001294412">
    <property type="component" value="Unassembled WGS sequence"/>
</dbReference>
<evidence type="ECO:0000313" key="3">
    <source>
        <dbReference type="Proteomes" id="UP001294412"/>
    </source>
</evidence>
<dbReference type="InterPro" id="IPR036249">
    <property type="entry name" value="Thioredoxin-like_sf"/>
</dbReference>
<dbReference type="RefSeq" id="WP_322188243.1">
    <property type="nucleotide sequence ID" value="NZ_JAXLPB010000005.1"/>
</dbReference>
<keyword evidence="1" id="KW-0732">Signal</keyword>
<dbReference type="Gene3D" id="3.40.30.10">
    <property type="entry name" value="Glutaredoxin"/>
    <property type="match status" value="1"/>
</dbReference>
<sequence length="140" mass="15365">MKLNVRAGSLMLAASLAATVRPAVSAELLVFEQAGCPYCLKFDMEIAPDYAQSEVGRRAPLRRVDIFDDRRGGYDDIEPAVFTPTFVMIDDAGEEVGRLQGYPGRRYFYGEIQPMFDRLAATDQASKGAARPAGPASRQE</sequence>
<comment type="caution">
    <text evidence="2">The sequence shown here is derived from an EMBL/GenBank/DDBJ whole genome shotgun (WGS) entry which is preliminary data.</text>
</comment>
<evidence type="ECO:0000256" key="1">
    <source>
        <dbReference type="SAM" id="SignalP"/>
    </source>
</evidence>
<feature type="chain" id="PRO_5046747361" evidence="1">
    <location>
        <begin position="26"/>
        <end position="140"/>
    </location>
</feature>
<evidence type="ECO:0000313" key="2">
    <source>
        <dbReference type="EMBL" id="MDY8110555.1"/>
    </source>
</evidence>
<organism evidence="2 3">
    <name type="scientific">Fulvimarina uroteuthidis</name>
    <dbReference type="NCBI Taxonomy" id="3098149"/>
    <lineage>
        <taxon>Bacteria</taxon>
        <taxon>Pseudomonadati</taxon>
        <taxon>Pseudomonadota</taxon>
        <taxon>Alphaproteobacteria</taxon>
        <taxon>Hyphomicrobiales</taxon>
        <taxon>Aurantimonadaceae</taxon>
        <taxon>Fulvimarina</taxon>
    </lineage>
</organism>
<feature type="signal peptide" evidence="1">
    <location>
        <begin position="1"/>
        <end position="25"/>
    </location>
</feature>
<dbReference type="EMBL" id="JAXLPB010000005">
    <property type="protein sequence ID" value="MDY8110555.1"/>
    <property type="molecule type" value="Genomic_DNA"/>
</dbReference>